<evidence type="ECO:0000313" key="1">
    <source>
        <dbReference type="EMBL" id="KAI3759771.1"/>
    </source>
</evidence>
<dbReference type="Proteomes" id="UP001055879">
    <property type="component" value="Linkage Group LG02"/>
</dbReference>
<accession>A0ACB9EM60</accession>
<reference evidence="1 2" key="2">
    <citation type="journal article" date="2022" name="Mol. Ecol. Resour.">
        <title>The genomes of chicory, endive, great burdock and yacon provide insights into Asteraceae paleo-polyploidization history and plant inulin production.</title>
        <authorList>
            <person name="Fan W."/>
            <person name="Wang S."/>
            <person name="Wang H."/>
            <person name="Wang A."/>
            <person name="Jiang F."/>
            <person name="Liu H."/>
            <person name="Zhao H."/>
            <person name="Xu D."/>
            <person name="Zhang Y."/>
        </authorList>
    </citation>
    <scope>NUCLEOTIDE SEQUENCE [LARGE SCALE GENOMIC DNA]</scope>
    <source>
        <strain evidence="2">cv. Niubang</strain>
    </source>
</reference>
<evidence type="ECO:0000313" key="2">
    <source>
        <dbReference type="Proteomes" id="UP001055879"/>
    </source>
</evidence>
<organism evidence="1 2">
    <name type="scientific">Arctium lappa</name>
    <name type="common">Greater burdock</name>
    <name type="synonym">Lappa major</name>
    <dbReference type="NCBI Taxonomy" id="4217"/>
    <lineage>
        <taxon>Eukaryota</taxon>
        <taxon>Viridiplantae</taxon>
        <taxon>Streptophyta</taxon>
        <taxon>Embryophyta</taxon>
        <taxon>Tracheophyta</taxon>
        <taxon>Spermatophyta</taxon>
        <taxon>Magnoliopsida</taxon>
        <taxon>eudicotyledons</taxon>
        <taxon>Gunneridae</taxon>
        <taxon>Pentapetalae</taxon>
        <taxon>asterids</taxon>
        <taxon>campanulids</taxon>
        <taxon>Asterales</taxon>
        <taxon>Asteraceae</taxon>
        <taxon>Carduoideae</taxon>
        <taxon>Cardueae</taxon>
        <taxon>Arctiinae</taxon>
        <taxon>Arctium</taxon>
    </lineage>
</organism>
<gene>
    <name evidence="1" type="ORF">L6452_07817</name>
</gene>
<name>A0ACB9EM60_ARCLA</name>
<sequence length="142" mass="16593">MFTCVICPVNWQTAFTMSHFTWIQHFLIGFSIEARYIFFSMLYDMFSPKIPRIFMEALSPAPVACNLPCLAHMSFERLFNPMDRHAIREIEYFKLTIEICDEEKMRRNKVGILGKCRCKDRPFGTKLTSILSSTYSWSVVGP</sequence>
<proteinExistence type="predicted"/>
<reference evidence="2" key="1">
    <citation type="journal article" date="2022" name="Mol. Ecol. Resour.">
        <title>The genomes of chicory, endive, great burdock and yacon provide insights into Asteraceae palaeo-polyploidization history and plant inulin production.</title>
        <authorList>
            <person name="Fan W."/>
            <person name="Wang S."/>
            <person name="Wang H."/>
            <person name="Wang A."/>
            <person name="Jiang F."/>
            <person name="Liu H."/>
            <person name="Zhao H."/>
            <person name="Xu D."/>
            <person name="Zhang Y."/>
        </authorList>
    </citation>
    <scope>NUCLEOTIDE SEQUENCE [LARGE SCALE GENOMIC DNA]</scope>
    <source>
        <strain evidence="2">cv. Niubang</strain>
    </source>
</reference>
<keyword evidence="2" id="KW-1185">Reference proteome</keyword>
<protein>
    <submittedName>
        <fullName evidence="1">Uncharacterized protein</fullName>
    </submittedName>
</protein>
<dbReference type="EMBL" id="CM042048">
    <property type="protein sequence ID" value="KAI3759771.1"/>
    <property type="molecule type" value="Genomic_DNA"/>
</dbReference>
<comment type="caution">
    <text evidence="1">The sequence shown here is derived from an EMBL/GenBank/DDBJ whole genome shotgun (WGS) entry which is preliminary data.</text>
</comment>